<dbReference type="PANTHER" id="PTHR37984">
    <property type="entry name" value="PROTEIN CBG26694"/>
    <property type="match status" value="1"/>
</dbReference>
<gene>
    <name evidence="2" type="ORF">QYE76_046610</name>
</gene>
<proteinExistence type="predicted"/>
<keyword evidence="3" id="KW-1185">Reference proteome</keyword>
<dbReference type="InterPro" id="IPR050951">
    <property type="entry name" value="Retrovirus_Pol_polyprotein"/>
</dbReference>
<comment type="caution">
    <text evidence="2">The sequence shown here is derived from an EMBL/GenBank/DDBJ whole genome shotgun (WGS) entry which is preliminary data.</text>
</comment>
<reference evidence="2" key="1">
    <citation type="submission" date="2023-07" db="EMBL/GenBank/DDBJ databases">
        <title>A chromosome-level genome assembly of Lolium multiflorum.</title>
        <authorList>
            <person name="Chen Y."/>
            <person name="Copetti D."/>
            <person name="Kolliker R."/>
            <person name="Studer B."/>
        </authorList>
    </citation>
    <scope>NUCLEOTIDE SEQUENCE</scope>
    <source>
        <strain evidence="2">02402/16</strain>
        <tissue evidence="2">Leaf</tissue>
    </source>
</reference>
<protein>
    <recommendedName>
        <fullName evidence="1">Reverse transcriptase domain-containing protein</fullName>
    </recommendedName>
</protein>
<evidence type="ECO:0000259" key="1">
    <source>
        <dbReference type="Pfam" id="PF00078"/>
    </source>
</evidence>
<sequence>MCVMSMWTTAKLLAPAASPGSAPIDGGEVRYWRAPGFKLEQLRQESSEWLGGGEAVEGGERGGVLSFVQGARDQEEARQQGVSMEEFPSSPDLDLAAISVFPPLLCRRRWSRLKVEDEVNTAFIMPYGVFCYQTMPFGLKNAGATYQRMMQKCLATQIGKNVQVYIDDVVITTKSESSLLDDLREMFDNLNRFRIKLNPTKCSFGVPAGELLGYLVSARGIEANPEKIEAILTMKKPTKLKEVQQLAGRVAALSRFVARLGERALPFYALMKKGENFE</sequence>
<organism evidence="2 3">
    <name type="scientific">Lolium multiflorum</name>
    <name type="common">Italian ryegrass</name>
    <name type="synonym">Lolium perenne subsp. multiflorum</name>
    <dbReference type="NCBI Taxonomy" id="4521"/>
    <lineage>
        <taxon>Eukaryota</taxon>
        <taxon>Viridiplantae</taxon>
        <taxon>Streptophyta</taxon>
        <taxon>Embryophyta</taxon>
        <taxon>Tracheophyta</taxon>
        <taxon>Spermatophyta</taxon>
        <taxon>Magnoliopsida</taxon>
        <taxon>Liliopsida</taxon>
        <taxon>Poales</taxon>
        <taxon>Poaceae</taxon>
        <taxon>BOP clade</taxon>
        <taxon>Pooideae</taxon>
        <taxon>Poodae</taxon>
        <taxon>Poeae</taxon>
        <taxon>Poeae Chloroplast Group 2 (Poeae type)</taxon>
        <taxon>Loliodinae</taxon>
        <taxon>Loliinae</taxon>
        <taxon>Lolium</taxon>
    </lineage>
</organism>
<dbReference type="PANTHER" id="PTHR37984:SF5">
    <property type="entry name" value="PROTEIN NYNRIN-LIKE"/>
    <property type="match status" value="1"/>
</dbReference>
<evidence type="ECO:0000313" key="2">
    <source>
        <dbReference type="EMBL" id="KAK1685762.1"/>
    </source>
</evidence>
<dbReference type="EMBL" id="JAUUTY010000002">
    <property type="protein sequence ID" value="KAK1685762.1"/>
    <property type="molecule type" value="Genomic_DNA"/>
</dbReference>
<dbReference type="Gene3D" id="3.30.70.270">
    <property type="match status" value="2"/>
</dbReference>
<name>A0AAD8TQ54_LOLMU</name>
<dbReference type="InterPro" id="IPR000477">
    <property type="entry name" value="RT_dom"/>
</dbReference>
<dbReference type="Gene3D" id="3.10.10.10">
    <property type="entry name" value="HIV Type 1 Reverse Transcriptase, subunit A, domain 1"/>
    <property type="match status" value="1"/>
</dbReference>
<dbReference type="Pfam" id="PF00078">
    <property type="entry name" value="RVT_1"/>
    <property type="match status" value="1"/>
</dbReference>
<dbReference type="InterPro" id="IPR043128">
    <property type="entry name" value="Rev_trsase/Diguanyl_cyclase"/>
</dbReference>
<dbReference type="AlphaFoldDB" id="A0AAD8TQ54"/>
<evidence type="ECO:0000313" key="3">
    <source>
        <dbReference type="Proteomes" id="UP001231189"/>
    </source>
</evidence>
<feature type="domain" description="Reverse transcriptase" evidence="1">
    <location>
        <begin position="116"/>
        <end position="214"/>
    </location>
</feature>
<dbReference type="SUPFAM" id="SSF56672">
    <property type="entry name" value="DNA/RNA polymerases"/>
    <property type="match status" value="1"/>
</dbReference>
<dbReference type="CDD" id="cd01647">
    <property type="entry name" value="RT_LTR"/>
    <property type="match status" value="1"/>
</dbReference>
<dbReference type="InterPro" id="IPR043502">
    <property type="entry name" value="DNA/RNA_pol_sf"/>
</dbReference>
<dbReference type="Proteomes" id="UP001231189">
    <property type="component" value="Unassembled WGS sequence"/>
</dbReference>
<accession>A0AAD8TQ54</accession>